<dbReference type="PANTHER" id="PTHR35340:SF5">
    <property type="entry name" value="ASST-DOMAIN-CONTAINING PROTEIN"/>
    <property type="match status" value="1"/>
</dbReference>
<keyword evidence="1" id="KW-0732">Signal</keyword>
<accession>A0A1Y2DX12</accession>
<dbReference type="InterPro" id="IPR039535">
    <property type="entry name" value="ASST-like"/>
</dbReference>
<evidence type="ECO:0000313" key="2">
    <source>
        <dbReference type="EMBL" id="ORY63828.1"/>
    </source>
</evidence>
<dbReference type="EMBL" id="MCGR01000067">
    <property type="protein sequence ID" value="ORY63828.1"/>
    <property type="molecule type" value="Genomic_DNA"/>
</dbReference>
<proteinExistence type="predicted"/>
<dbReference type="OrthoDB" id="5427350at2759"/>
<sequence length="557" mass="59033">MPALRSAAAAALLLASVAVADEVYYDSSAWLSGSYGSAPVQTFMSSNLTPPAFNIETAPTSASNYSLLSYRGTATTQPAPLIMDSNGSLIWSGSADGYTNTMNTLVQTYKGEPVLTFFTGDFYSGGYGQGAWQMLASNYSVVGTVATLNETTEGDNSDFHEFFITENNTALVESWRVTEADLSGVSGYDSANPATWTWDCVFQEIDIETNTLLFEWRSLEHVDPSETYFEISDGSGNSSSNPFDHCHINSVEKDAKNNYLVSMRGPSTIYYIDGTTSEIIYRISGKNTNFTMGTDATFWYQHDARFRSDNTVSPYNLSIFDNAAGGSGDVETSARGIVLSIDTDAMTAELVWSAAPSFNTTAPSQGSHQILDNGDHVIGWGAVPQFSVYSEAGEPIEDVRFGVNASTVQSYRAFKQDWIGYPLTTPSFALNTSHAFASWNGATEIASWQLLGGSSADSLSSISTNTKDGFEATMSYNSSYTYLAAAAISSDGTCLGVSDVYEVSSLATTGTAGTCPSGTTVAASGSGSSSSTTSTSAAASVRVGGLLGAVFALMLIL</sequence>
<reference evidence="2 3" key="1">
    <citation type="submission" date="2016-07" db="EMBL/GenBank/DDBJ databases">
        <title>Pervasive Adenine N6-methylation of Active Genes in Fungi.</title>
        <authorList>
            <consortium name="DOE Joint Genome Institute"/>
            <person name="Mondo S.J."/>
            <person name="Dannebaum R.O."/>
            <person name="Kuo R.C."/>
            <person name="Labutti K."/>
            <person name="Haridas S."/>
            <person name="Kuo A."/>
            <person name="Salamov A."/>
            <person name="Ahrendt S.R."/>
            <person name="Lipzen A."/>
            <person name="Sullivan W."/>
            <person name="Andreopoulos W.B."/>
            <person name="Clum A."/>
            <person name="Lindquist E."/>
            <person name="Daum C."/>
            <person name="Ramamoorthy G.K."/>
            <person name="Gryganskyi A."/>
            <person name="Culley D."/>
            <person name="Magnuson J.K."/>
            <person name="James T.Y."/>
            <person name="O'Malley M.A."/>
            <person name="Stajich J.E."/>
            <person name="Spatafora J.W."/>
            <person name="Visel A."/>
            <person name="Grigoriev I.V."/>
        </authorList>
    </citation>
    <scope>NUCLEOTIDE SEQUENCE [LARGE SCALE GENOMIC DNA]</scope>
    <source>
        <strain evidence="2 3">62-1032</strain>
    </source>
</reference>
<dbReference type="STRING" id="106004.A0A1Y2DX12"/>
<dbReference type="Pfam" id="PF14269">
    <property type="entry name" value="Arylsulfotran_2"/>
    <property type="match status" value="1"/>
</dbReference>
<organism evidence="2 3">
    <name type="scientific">Leucosporidium creatinivorum</name>
    <dbReference type="NCBI Taxonomy" id="106004"/>
    <lineage>
        <taxon>Eukaryota</taxon>
        <taxon>Fungi</taxon>
        <taxon>Dikarya</taxon>
        <taxon>Basidiomycota</taxon>
        <taxon>Pucciniomycotina</taxon>
        <taxon>Microbotryomycetes</taxon>
        <taxon>Leucosporidiales</taxon>
        <taxon>Leucosporidium</taxon>
    </lineage>
</organism>
<dbReference type="InterPro" id="IPR053143">
    <property type="entry name" value="Arylsulfate_ST"/>
</dbReference>
<protein>
    <submittedName>
        <fullName evidence="2">ASST-domain-containing protein</fullName>
    </submittedName>
</protein>
<dbReference type="PANTHER" id="PTHR35340">
    <property type="entry name" value="PQQ ENZYME REPEAT PROTEIN-RELATED"/>
    <property type="match status" value="1"/>
</dbReference>
<evidence type="ECO:0000256" key="1">
    <source>
        <dbReference type="SAM" id="SignalP"/>
    </source>
</evidence>
<comment type="caution">
    <text evidence="2">The sequence shown here is derived from an EMBL/GenBank/DDBJ whole genome shotgun (WGS) entry which is preliminary data.</text>
</comment>
<evidence type="ECO:0000313" key="3">
    <source>
        <dbReference type="Proteomes" id="UP000193467"/>
    </source>
</evidence>
<keyword evidence="3" id="KW-1185">Reference proteome</keyword>
<feature type="signal peptide" evidence="1">
    <location>
        <begin position="1"/>
        <end position="20"/>
    </location>
</feature>
<dbReference type="AlphaFoldDB" id="A0A1Y2DX12"/>
<name>A0A1Y2DX12_9BASI</name>
<dbReference type="InParanoid" id="A0A1Y2DX12"/>
<gene>
    <name evidence="2" type="ORF">BCR35DRAFT_308798</name>
</gene>
<feature type="chain" id="PRO_5012146791" evidence="1">
    <location>
        <begin position="21"/>
        <end position="557"/>
    </location>
</feature>
<dbReference type="Proteomes" id="UP000193467">
    <property type="component" value="Unassembled WGS sequence"/>
</dbReference>